<feature type="domain" description="DUF6535" evidence="3">
    <location>
        <begin position="301"/>
        <end position="455"/>
    </location>
</feature>
<accession>A0A164M6N2</accession>
<organism evidence="4 5">
    <name type="scientific">Sistotremastrum niveocremeum HHB9708</name>
    <dbReference type="NCBI Taxonomy" id="1314777"/>
    <lineage>
        <taxon>Eukaryota</taxon>
        <taxon>Fungi</taxon>
        <taxon>Dikarya</taxon>
        <taxon>Basidiomycota</taxon>
        <taxon>Agaricomycotina</taxon>
        <taxon>Agaricomycetes</taxon>
        <taxon>Sistotremastrales</taxon>
        <taxon>Sistotremastraceae</taxon>
        <taxon>Sertulicium</taxon>
        <taxon>Sertulicium niveocremeum</taxon>
    </lineage>
</organism>
<sequence length="1040" mass="116872">MSRKSTSIEKECMALTDGRAPGVVEGDEEAHRKMPETGTTSMFGRKANKSSFVNMEIKILHKLQTDDRIRIHISLQAQALTHGSAVSVDQDAHINVSRMKLANSSTGTFPAPSPSLSNSLLRLHRIYMSSPPFHSTAEDLASPDDVTPRGPLAQSTSTPAPDIHDTPMFRQLLDIIKEQKDIMQSMKRSLERLDEKTEGRPPVRGIHTDNRGGQPGDTTVIETASQGRESHESIAESARNPMHETLQRLSSIMESVKETLGNMKDTLLDHGKKFDILIRDAIKDDQPYDEKRLDDESTCTALFEMAMTKTKEEVDEWIKRMDVSLVFIALFSAVLTAFVVPATQNLFPSSNNTPGNPTDAPPPLPKVSAENVCVSYYLALILAILDAVLSVLGRQWMSKLTNRPEGGTYKERLLRHIERERLAKRWLRYLVEGLHVILLWSIGLFVSGLLYQLWNLSGSFEERAPRLLATWCLGLLLSLNILGVVLAATVHALLYEASPFGGPFSRLIFLAAKRMARSFEPWMRRVAEAARWLDNRYKTRRKPFQRLLPSVGRVIGGPLWMSSKLVDAWRVQLNLNDRDRLLTTYMDLVAEASDPKLLERAVASFSFVEWFWTQEQSQEELAQLKKTWDRLTATDTSLRVRETLTARARKFVPSDSQNLRELGEGLTTELVQFFLGTHSFPLYFHDSLVEDAFKPDNADLRPLAALPFEECIARVLFSYNHKGKLGDRRNIFDLAEYHCYDLLEKGKIDDVTRILSHLDRLQLIKSSIQHPHAIIYPSLVEFIVKDRKHEILRGINEFVKEVDQSRLVPLSLSEVFCILASPPPTDINLSPLIDYFSRHPKYWTWEETSDTIIAYLDSFDLSQISDSTAVRRFLEQCANTEVPNGYRYGDWYPTSNESRARARDLLAGESSSLSLPLHSTNRARKLNSLSSPPAVAIASTSTHPASPSHSPTHTPPLNDASRPDPLLPHSADSPAAPAQESVEVDAVPSADPHYDNRMTALDHSRPILPSSESTSDPSLDSDSRVVFDQSPALENAHQED</sequence>
<protein>
    <recommendedName>
        <fullName evidence="3">DUF6535 domain-containing protein</fullName>
    </recommendedName>
</protein>
<proteinExistence type="predicted"/>
<feature type="region of interest" description="Disordered" evidence="1">
    <location>
        <begin position="134"/>
        <end position="165"/>
    </location>
</feature>
<gene>
    <name evidence="4" type="ORF">SISNIDRAFT_491978</name>
</gene>
<evidence type="ECO:0000256" key="2">
    <source>
        <dbReference type="SAM" id="Phobius"/>
    </source>
</evidence>
<dbReference type="Pfam" id="PF20153">
    <property type="entry name" value="DUF6535"/>
    <property type="match status" value="1"/>
</dbReference>
<feature type="transmembrane region" description="Helical" evidence="2">
    <location>
        <begin position="374"/>
        <end position="393"/>
    </location>
</feature>
<keyword evidence="2" id="KW-0812">Transmembrane</keyword>
<feature type="transmembrane region" description="Helical" evidence="2">
    <location>
        <begin position="323"/>
        <end position="342"/>
    </location>
</feature>
<feature type="compositionally biased region" description="Basic and acidic residues" evidence="1">
    <location>
        <begin position="992"/>
        <end position="1005"/>
    </location>
</feature>
<dbReference type="InterPro" id="IPR045338">
    <property type="entry name" value="DUF6535"/>
</dbReference>
<feature type="transmembrane region" description="Helical" evidence="2">
    <location>
        <begin position="429"/>
        <end position="454"/>
    </location>
</feature>
<evidence type="ECO:0000313" key="4">
    <source>
        <dbReference type="EMBL" id="KZS86414.1"/>
    </source>
</evidence>
<feature type="region of interest" description="Disordered" evidence="1">
    <location>
        <begin position="926"/>
        <end position="1040"/>
    </location>
</feature>
<evidence type="ECO:0000256" key="1">
    <source>
        <dbReference type="SAM" id="MobiDB-lite"/>
    </source>
</evidence>
<dbReference type="STRING" id="1314777.A0A164M6N2"/>
<name>A0A164M6N2_9AGAM</name>
<reference evidence="4 5" key="1">
    <citation type="journal article" date="2016" name="Mol. Biol. Evol.">
        <title>Comparative Genomics of Early-Diverging Mushroom-Forming Fungi Provides Insights into the Origins of Lignocellulose Decay Capabilities.</title>
        <authorList>
            <person name="Nagy L.G."/>
            <person name="Riley R."/>
            <person name="Tritt A."/>
            <person name="Adam C."/>
            <person name="Daum C."/>
            <person name="Floudas D."/>
            <person name="Sun H."/>
            <person name="Yadav J.S."/>
            <person name="Pangilinan J."/>
            <person name="Larsson K.H."/>
            <person name="Matsuura K."/>
            <person name="Barry K."/>
            <person name="Labutti K."/>
            <person name="Kuo R."/>
            <person name="Ohm R.A."/>
            <person name="Bhattacharya S.S."/>
            <person name="Shirouzu T."/>
            <person name="Yoshinaga Y."/>
            <person name="Martin F.M."/>
            <person name="Grigoriev I.V."/>
            <person name="Hibbett D.S."/>
        </authorList>
    </citation>
    <scope>NUCLEOTIDE SEQUENCE [LARGE SCALE GENOMIC DNA]</scope>
    <source>
        <strain evidence="4 5">HHB9708</strain>
    </source>
</reference>
<feature type="compositionally biased region" description="Low complexity" evidence="1">
    <location>
        <begin position="938"/>
        <end position="956"/>
    </location>
</feature>
<dbReference type="AlphaFoldDB" id="A0A164M6N2"/>
<keyword evidence="2" id="KW-1133">Transmembrane helix</keyword>
<feature type="compositionally biased region" description="Basic and acidic residues" evidence="1">
    <location>
        <begin position="193"/>
        <end position="210"/>
    </location>
</feature>
<dbReference type="EMBL" id="KV419507">
    <property type="protein sequence ID" value="KZS86414.1"/>
    <property type="molecule type" value="Genomic_DNA"/>
</dbReference>
<evidence type="ECO:0000259" key="3">
    <source>
        <dbReference type="Pfam" id="PF20153"/>
    </source>
</evidence>
<feature type="compositionally biased region" description="Low complexity" evidence="1">
    <location>
        <begin position="1008"/>
        <end position="1020"/>
    </location>
</feature>
<dbReference type="Proteomes" id="UP000076722">
    <property type="component" value="Unassembled WGS sequence"/>
</dbReference>
<feature type="region of interest" description="Disordered" evidence="1">
    <location>
        <begin position="193"/>
        <end position="218"/>
    </location>
</feature>
<keyword evidence="2" id="KW-0472">Membrane</keyword>
<keyword evidence="5" id="KW-1185">Reference proteome</keyword>
<feature type="transmembrane region" description="Helical" evidence="2">
    <location>
        <begin position="474"/>
        <end position="495"/>
    </location>
</feature>
<evidence type="ECO:0000313" key="5">
    <source>
        <dbReference type="Proteomes" id="UP000076722"/>
    </source>
</evidence>